<accession>A0A285RIN3</accession>
<evidence type="ECO:0000313" key="2">
    <source>
        <dbReference type="Proteomes" id="UP000219111"/>
    </source>
</evidence>
<sequence length="157" mass="16521">MQEDNLSPSRFCLFLAPILILAACGGGDDMRLYPLSGPIAAANPSKLIPVTLSNNTETSGEIAFRLPKPSKTRCTGTWTSVAPRVTTHERGFSLGIKSLGGKYTNSTSDVGGVNSGEFYAVCKDGSRLEGTFVMGSGTQSGTGTVTDTRGNSYKLLF</sequence>
<proteinExistence type="predicted"/>
<dbReference type="AlphaFoldDB" id="A0A285RIN3"/>
<keyword evidence="2" id="KW-1185">Reference proteome</keyword>
<gene>
    <name evidence="1" type="ORF">SAMN05877831_101301</name>
</gene>
<evidence type="ECO:0000313" key="1">
    <source>
        <dbReference type="EMBL" id="SOB93995.1"/>
    </source>
</evidence>
<protein>
    <submittedName>
        <fullName evidence="1">Uncharacterized protein</fullName>
    </submittedName>
</protein>
<organism evidence="1 2">
    <name type="scientific">Rhodobacter maris</name>
    <dbReference type="NCBI Taxonomy" id="446682"/>
    <lineage>
        <taxon>Bacteria</taxon>
        <taxon>Pseudomonadati</taxon>
        <taxon>Pseudomonadota</taxon>
        <taxon>Alphaproteobacteria</taxon>
        <taxon>Rhodobacterales</taxon>
        <taxon>Rhodobacter group</taxon>
        <taxon>Rhodobacter</taxon>
    </lineage>
</organism>
<name>A0A285RIN3_9RHOB</name>
<dbReference type="EMBL" id="OBMT01000001">
    <property type="protein sequence ID" value="SOB93995.1"/>
    <property type="molecule type" value="Genomic_DNA"/>
</dbReference>
<dbReference type="OrthoDB" id="8448795at2"/>
<dbReference type="Proteomes" id="UP000219111">
    <property type="component" value="Unassembled WGS sequence"/>
</dbReference>
<reference evidence="2" key="1">
    <citation type="submission" date="2017-08" db="EMBL/GenBank/DDBJ databases">
        <authorList>
            <person name="Varghese N."/>
            <person name="Submissions S."/>
        </authorList>
    </citation>
    <scope>NUCLEOTIDE SEQUENCE [LARGE SCALE GENOMIC DNA]</scope>
    <source>
        <strain evidence="2">JA276</strain>
    </source>
</reference>